<evidence type="ECO:0000256" key="9">
    <source>
        <dbReference type="ARBA" id="ARBA00023136"/>
    </source>
</evidence>
<evidence type="ECO:0000256" key="7">
    <source>
        <dbReference type="ARBA" id="ARBA00022989"/>
    </source>
</evidence>
<accession>A0A7R9TAC2</accession>
<evidence type="ECO:0000256" key="10">
    <source>
        <dbReference type="PROSITE-ProRule" id="PRU00282"/>
    </source>
</evidence>
<feature type="repeat" description="Solcar" evidence="10">
    <location>
        <begin position="11"/>
        <end position="148"/>
    </location>
</feature>
<dbReference type="PROSITE" id="PS50920">
    <property type="entry name" value="SOLCAR"/>
    <property type="match status" value="3"/>
</dbReference>
<reference evidence="12" key="1">
    <citation type="submission" date="2021-01" db="EMBL/GenBank/DDBJ databases">
        <authorList>
            <person name="Corre E."/>
            <person name="Pelletier E."/>
            <person name="Niang G."/>
            <person name="Scheremetjew M."/>
            <person name="Finn R."/>
            <person name="Kale V."/>
            <person name="Holt S."/>
            <person name="Cochrane G."/>
            <person name="Meng A."/>
            <person name="Brown T."/>
            <person name="Cohen L."/>
        </authorList>
    </citation>
    <scope>NUCLEOTIDE SEQUENCE</scope>
    <source>
        <strain evidence="12">CCMP1413</strain>
    </source>
</reference>
<dbReference type="GO" id="GO:1990542">
    <property type="term" value="P:mitochondrial transmembrane transport"/>
    <property type="evidence" value="ECO:0007669"/>
    <property type="project" value="InterPro"/>
</dbReference>
<dbReference type="InterPro" id="IPR018108">
    <property type="entry name" value="MCP_transmembrane"/>
</dbReference>
<dbReference type="GO" id="GO:0005743">
    <property type="term" value="C:mitochondrial inner membrane"/>
    <property type="evidence" value="ECO:0007669"/>
    <property type="project" value="UniProtKB-SubCell"/>
</dbReference>
<evidence type="ECO:0000256" key="3">
    <source>
        <dbReference type="ARBA" id="ARBA00022448"/>
    </source>
</evidence>
<comment type="similarity">
    <text evidence="2 11">Belongs to the mitochondrial carrier (TC 2.A.29) family.</text>
</comment>
<dbReference type="InterPro" id="IPR045315">
    <property type="entry name" value="Mtm1-like"/>
</dbReference>
<dbReference type="InterPro" id="IPR023395">
    <property type="entry name" value="MCP_dom_sf"/>
</dbReference>
<evidence type="ECO:0000313" key="12">
    <source>
        <dbReference type="EMBL" id="CAD8229949.1"/>
    </source>
</evidence>
<dbReference type="EMBL" id="HBDZ01001578">
    <property type="protein sequence ID" value="CAD8229949.1"/>
    <property type="molecule type" value="Transcribed_RNA"/>
</dbReference>
<gene>
    <name evidence="12" type="ORF">PCOL08062_LOCUS1255</name>
</gene>
<proteinExistence type="inferred from homology"/>
<keyword evidence="6" id="KW-0999">Mitochondrion inner membrane</keyword>
<organism evidence="12">
    <name type="scientific">Prasinoderma coloniale</name>
    <dbReference type="NCBI Taxonomy" id="156133"/>
    <lineage>
        <taxon>Eukaryota</taxon>
        <taxon>Viridiplantae</taxon>
        <taxon>Prasinodermophyta</taxon>
        <taxon>Prasinodermophyceae</taxon>
        <taxon>Prasinodermales</taxon>
        <taxon>Prasinodermaceae</taxon>
        <taxon>Prasinoderma</taxon>
    </lineage>
</organism>
<keyword evidence="8" id="KW-0496">Mitochondrion</keyword>
<keyword evidence="9 10" id="KW-0472">Membrane</keyword>
<name>A0A7R9TAC2_9VIRI</name>
<comment type="subcellular location">
    <subcellularLocation>
        <location evidence="1">Mitochondrion inner membrane</location>
        <topology evidence="1">Multi-pass membrane protein</topology>
    </subcellularLocation>
</comment>
<dbReference type="SUPFAM" id="SSF103506">
    <property type="entry name" value="Mitochondrial carrier"/>
    <property type="match status" value="1"/>
</dbReference>
<dbReference type="AlphaFoldDB" id="A0A7R9TAC2"/>
<evidence type="ECO:0000256" key="2">
    <source>
        <dbReference type="ARBA" id="ARBA00006375"/>
    </source>
</evidence>
<protein>
    <recommendedName>
        <fullName evidence="13">Mitochondrial carrier protein</fullName>
    </recommendedName>
</protein>
<evidence type="ECO:0000256" key="4">
    <source>
        <dbReference type="ARBA" id="ARBA00022692"/>
    </source>
</evidence>
<evidence type="ECO:0000256" key="11">
    <source>
        <dbReference type="RuleBase" id="RU000488"/>
    </source>
</evidence>
<keyword evidence="4 10" id="KW-0812">Transmembrane</keyword>
<dbReference type="Gene3D" id="1.50.40.10">
    <property type="entry name" value="Mitochondrial carrier domain"/>
    <property type="match status" value="2"/>
</dbReference>
<feature type="repeat" description="Solcar" evidence="10">
    <location>
        <begin position="155"/>
        <end position="268"/>
    </location>
</feature>
<dbReference type="Pfam" id="PF00153">
    <property type="entry name" value="Mito_carr"/>
    <property type="match status" value="3"/>
</dbReference>
<evidence type="ECO:0000256" key="8">
    <source>
        <dbReference type="ARBA" id="ARBA00023128"/>
    </source>
</evidence>
<keyword evidence="7" id="KW-1133">Transmembrane helix</keyword>
<sequence>MSPAADGGASVPLAGKALAAGSAAVVSAVLMNPFQLVSTRMQAAGAGAYRGVAACGCGAGGAGGAANAARVVETRAAFGSLAAAKMPCGALPAHCAVIAPGDGALGALSKIVRHEGVAQLWRGTSASLAMAVPLVGVYMPCYEALREALLERGANDKAAPLLAGAISRTLAVSVVAPIDFARTRLQAEAAAAAAARGGAGGGAMRGSGVSGGGVVKVFEQFLRRADRRGYDLSPGRVRALWTGIGPTLMRDVPFSALYWAGVEGVREGITRGREGRGLPTTPADAAAINMAAGTASGALAALVTTPLDVVKTRLQVRIAADAEGFRSRGELAATAGELRAVAREGGVSALFTGVVPRVARLAPSCGIVLVSYEVVKRTFGPAA</sequence>
<feature type="repeat" description="Solcar" evidence="10">
    <location>
        <begin position="284"/>
        <end position="378"/>
    </location>
</feature>
<evidence type="ECO:0000256" key="1">
    <source>
        <dbReference type="ARBA" id="ARBA00004448"/>
    </source>
</evidence>
<evidence type="ECO:0000256" key="5">
    <source>
        <dbReference type="ARBA" id="ARBA00022737"/>
    </source>
</evidence>
<keyword evidence="3 11" id="KW-0813">Transport</keyword>
<evidence type="ECO:0000256" key="6">
    <source>
        <dbReference type="ARBA" id="ARBA00022792"/>
    </source>
</evidence>
<dbReference type="PANTHER" id="PTHR45760">
    <property type="entry name" value="FI19922P1-RELATED"/>
    <property type="match status" value="1"/>
</dbReference>
<evidence type="ECO:0008006" key="13">
    <source>
        <dbReference type="Google" id="ProtNLM"/>
    </source>
</evidence>
<dbReference type="PANTHER" id="PTHR45760:SF2">
    <property type="entry name" value="FI19922P1-RELATED"/>
    <property type="match status" value="1"/>
</dbReference>
<keyword evidence="5" id="KW-0677">Repeat</keyword>